<sequence>MTWLLEKKDRNNLDFYLHHTFDMSTMSKDNACHKEIGRTLSDIQVPLAARLKYEREASISSYTKGSNPGHWYLLTSDWRYTVKSLSFLLIPTKNSKSLG</sequence>
<dbReference type="Proteomes" id="UP000887565">
    <property type="component" value="Unplaced"/>
</dbReference>
<reference evidence="2" key="1">
    <citation type="submission" date="2022-11" db="UniProtKB">
        <authorList>
            <consortium name="WormBaseParasite"/>
        </authorList>
    </citation>
    <scope>IDENTIFICATION</scope>
</reference>
<protein>
    <submittedName>
        <fullName evidence="2">Uncharacterized protein</fullName>
    </submittedName>
</protein>
<accession>A0A915JNL1</accession>
<dbReference type="WBParaSite" id="nRc.2.0.1.t27677-RA">
    <property type="protein sequence ID" value="nRc.2.0.1.t27677-RA"/>
    <property type="gene ID" value="nRc.2.0.1.g27677"/>
</dbReference>
<organism evidence="1 2">
    <name type="scientific">Romanomermis culicivorax</name>
    <name type="common">Nematode worm</name>
    <dbReference type="NCBI Taxonomy" id="13658"/>
    <lineage>
        <taxon>Eukaryota</taxon>
        <taxon>Metazoa</taxon>
        <taxon>Ecdysozoa</taxon>
        <taxon>Nematoda</taxon>
        <taxon>Enoplea</taxon>
        <taxon>Dorylaimia</taxon>
        <taxon>Mermithida</taxon>
        <taxon>Mermithoidea</taxon>
        <taxon>Mermithidae</taxon>
        <taxon>Romanomermis</taxon>
    </lineage>
</organism>
<name>A0A915JNL1_ROMCU</name>
<keyword evidence="1" id="KW-1185">Reference proteome</keyword>
<evidence type="ECO:0000313" key="1">
    <source>
        <dbReference type="Proteomes" id="UP000887565"/>
    </source>
</evidence>
<dbReference type="AlphaFoldDB" id="A0A915JNL1"/>
<evidence type="ECO:0000313" key="2">
    <source>
        <dbReference type="WBParaSite" id="nRc.2.0.1.t27677-RA"/>
    </source>
</evidence>
<proteinExistence type="predicted"/>